<sequence>MITFNAELDKIKDESVKARKELMQLKETDKNLSNHSERKADEPYKVRQKDGKVRQKLDRTGKISGWNVRKAKDGYYRCYRKIKRKVHCIYIGKKLDRDKAMTRIKEKEDCLRLDIS</sequence>
<name>A0A1V1P213_9BACT</name>
<evidence type="ECO:0000313" key="3">
    <source>
        <dbReference type="Proteomes" id="UP000189670"/>
    </source>
</evidence>
<protein>
    <submittedName>
        <fullName evidence="2">Uncharacterized protein</fullName>
    </submittedName>
</protein>
<comment type="caution">
    <text evidence="2">The sequence shown here is derived from an EMBL/GenBank/DDBJ whole genome shotgun (WGS) entry which is preliminary data.</text>
</comment>
<organism evidence="2 3">
    <name type="scientific">Candidatus Magnetoglobus multicellularis str. Araruama</name>
    <dbReference type="NCBI Taxonomy" id="890399"/>
    <lineage>
        <taxon>Bacteria</taxon>
        <taxon>Pseudomonadati</taxon>
        <taxon>Thermodesulfobacteriota</taxon>
        <taxon>Desulfobacteria</taxon>
        <taxon>Desulfobacterales</taxon>
        <taxon>Desulfobacteraceae</taxon>
        <taxon>Candidatus Magnetoglobus</taxon>
    </lineage>
</organism>
<gene>
    <name evidence="2" type="ORF">OMM_10134</name>
</gene>
<dbReference type="AlphaFoldDB" id="A0A1V1P213"/>
<evidence type="ECO:0000313" key="2">
    <source>
        <dbReference type="EMBL" id="ETR68834.1"/>
    </source>
</evidence>
<feature type="region of interest" description="Disordered" evidence="1">
    <location>
        <begin position="24"/>
        <end position="55"/>
    </location>
</feature>
<dbReference type="EMBL" id="ATBP01000821">
    <property type="protein sequence ID" value="ETR68834.1"/>
    <property type="molecule type" value="Genomic_DNA"/>
</dbReference>
<proteinExistence type="predicted"/>
<reference evidence="3" key="1">
    <citation type="submission" date="2012-11" db="EMBL/GenBank/DDBJ databases">
        <authorList>
            <person name="Lucero-Rivera Y.E."/>
            <person name="Tovar-Ramirez D."/>
        </authorList>
    </citation>
    <scope>NUCLEOTIDE SEQUENCE [LARGE SCALE GENOMIC DNA]</scope>
    <source>
        <strain evidence="3">Araruama</strain>
    </source>
</reference>
<evidence type="ECO:0000256" key="1">
    <source>
        <dbReference type="SAM" id="MobiDB-lite"/>
    </source>
</evidence>
<accession>A0A1V1P213</accession>
<dbReference type="Proteomes" id="UP000189670">
    <property type="component" value="Unassembled WGS sequence"/>
</dbReference>